<name>X1CMQ3_9ZZZZ</name>
<feature type="transmembrane region" description="Helical" evidence="1">
    <location>
        <begin position="131"/>
        <end position="152"/>
    </location>
</feature>
<gene>
    <name evidence="2" type="ORF">S01H4_28454</name>
</gene>
<proteinExistence type="predicted"/>
<comment type="caution">
    <text evidence="2">The sequence shown here is derived from an EMBL/GenBank/DDBJ whole genome shotgun (WGS) entry which is preliminary data.</text>
</comment>
<evidence type="ECO:0000256" key="1">
    <source>
        <dbReference type="SAM" id="Phobius"/>
    </source>
</evidence>
<dbReference type="AlphaFoldDB" id="X1CMQ3"/>
<sequence>SSVVGFGFIFIELSLLQKVIFFLGVPSFGYFFTICSFLIFMALGSIISSKIPLSKAPHALVLVVVATIITTVGLNALWPEFIRIFSHYSVWIKFGALIPVIAPLAFLLGLPFPLGIKVMESTRPGGVAIQWAVNTATSTLGAAFALISWMFMGFVP</sequence>
<organism evidence="2">
    <name type="scientific">marine sediment metagenome</name>
    <dbReference type="NCBI Taxonomy" id="412755"/>
    <lineage>
        <taxon>unclassified sequences</taxon>
        <taxon>metagenomes</taxon>
        <taxon>ecological metagenomes</taxon>
    </lineage>
</organism>
<dbReference type="EMBL" id="BART01014154">
    <property type="protein sequence ID" value="GAG85486.1"/>
    <property type="molecule type" value="Genomic_DNA"/>
</dbReference>
<protein>
    <submittedName>
        <fullName evidence="2">Uncharacterized protein</fullName>
    </submittedName>
</protein>
<evidence type="ECO:0000313" key="2">
    <source>
        <dbReference type="EMBL" id="GAG85486.1"/>
    </source>
</evidence>
<keyword evidence="1" id="KW-1133">Transmembrane helix</keyword>
<feature type="transmembrane region" description="Helical" evidence="1">
    <location>
        <begin position="20"/>
        <end position="47"/>
    </location>
</feature>
<keyword evidence="1" id="KW-0812">Transmembrane</keyword>
<feature type="non-terminal residue" evidence="2">
    <location>
        <position position="1"/>
    </location>
</feature>
<feature type="transmembrane region" description="Helical" evidence="1">
    <location>
        <begin position="90"/>
        <end position="110"/>
    </location>
</feature>
<keyword evidence="1" id="KW-0472">Membrane</keyword>
<accession>X1CMQ3</accession>
<feature type="transmembrane region" description="Helical" evidence="1">
    <location>
        <begin position="59"/>
        <end position="78"/>
    </location>
</feature>
<reference evidence="2" key="1">
    <citation type="journal article" date="2014" name="Front. Microbiol.">
        <title>High frequency of phylogenetically diverse reductive dehalogenase-homologous genes in deep subseafloor sedimentary metagenomes.</title>
        <authorList>
            <person name="Kawai M."/>
            <person name="Futagami T."/>
            <person name="Toyoda A."/>
            <person name="Takaki Y."/>
            <person name="Nishi S."/>
            <person name="Hori S."/>
            <person name="Arai W."/>
            <person name="Tsubouchi T."/>
            <person name="Morono Y."/>
            <person name="Uchiyama I."/>
            <person name="Ito T."/>
            <person name="Fujiyama A."/>
            <person name="Inagaki F."/>
            <person name="Takami H."/>
        </authorList>
    </citation>
    <scope>NUCLEOTIDE SEQUENCE</scope>
    <source>
        <strain evidence="2">Expedition CK06-06</strain>
    </source>
</reference>